<accession>A0A2B7XDT6</accession>
<evidence type="ECO:0000313" key="1">
    <source>
        <dbReference type="EMBL" id="PGH07105.1"/>
    </source>
</evidence>
<protein>
    <submittedName>
        <fullName evidence="1">Uncharacterized protein</fullName>
    </submittedName>
</protein>
<dbReference type="AlphaFoldDB" id="A0A2B7XDT6"/>
<proteinExistence type="predicted"/>
<gene>
    <name evidence="1" type="ORF">AJ79_06384</name>
</gene>
<dbReference type="Proteomes" id="UP000223968">
    <property type="component" value="Unassembled WGS sequence"/>
</dbReference>
<evidence type="ECO:0000313" key="2">
    <source>
        <dbReference type="Proteomes" id="UP000223968"/>
    </source>
</evidence>
<name>A0A2B7XDT6_9EURO</name>
<organism evidence="1 2">
    <name type="scientific">Helicocarpus griseus UAMH5409</name>
    <dbReference type="NCBI Taxonomy" id="1447875"/>
    <lineage>
        <taxon>Eukaryota</taxon>
        <taxon>Fungi</taxon>
        <taxon>Dikarya</taxon>
        <taxon>Ascomycota</taxon>
        <taxon>Pezizomycotina</taxon>
        <taxon>Eurotiomycetes</taxon>
        <taxon>Eurotiomycetidae</taxon>
        <taxon>Onygenales</taxon>
        <taxon>Ajellomycetaceae</taxon>
        <taxon>Helicocarpus</taxon>
    </lineage>
</organism>
<dbReference type="EMBL" id="PDNB01000112">
    <property type="protein sequence ID" value="PGH07105.1"/>
    <property type="molecule type" value="Genomic_DNA"/>
</dbReference>
<keyword evidence="2" id="KW-1185">Reference proteome</keyword>
<comment type="caution">
    <text evidence="1">The sequence shown here is derived from an EMBL/GenBank/DDBJ whole genome shotgun (WGS) entry which is preliminary data.</text>
</comment>
<reference evidence="1 2" key="1">
    <citation type="submission" date="2017-10" db="EMBL/GenBank/DDBJ databases">
        <title>Comparative genomics in systemic dimorphic fungi from Ajellomycetaceae.</title>
        <authorList>
            <person name="Munoz J.F."/>
            <person name="Mcewen J.G."/>
            <person name="Clay O.K."/>
            <person name="Cuomo C.A."/>
        </authorList>
    </citation>
    <scope>NUCLEOTIDE SEQUENCE [LARGE SCALE GENOMIC DNA]</scope>
    <source>
        <strain evidence="1 2">UAMH5409</strain>
    </source>
</reference>
<sequence length="206" mass="23969">MEDDALQFGNAGGLSLMQRLSQTERDFRDNKVRMKIFEDENEERKKKNDYMKKDTEELKVKIQIFEESWKETNTSIHGGNIRIDFMIIAEAEDLTTTVADDHKRAFSVIYEIDYTFPYKKREKLALLSDLFDIRANVKLLDAWSSEKLATVKQGIIEDCDFCIGLWKKWCEVGSSAETRPGLSGGFDFRVARARSIYKNPPFDEKR</sequence>